<dbReference type="InterPro" id="IPR011528">
    <property type="entry name" value="NERD"/>
</dbReference>
<dbReference type="Pfam" id="PF08378">
    <property type="entry name" value="NERD"/>
    <property type="match status" value="1"/>
</dbReference>
<dbReference type="AlphaFoldDB" id="A0A285CIB6"/>
<evidence type="ECO:0000313" key="3">
    <source>
        <dbReference type="Proteomes" id="UP000219546"/>
    </source>
</evidence>
<dbReference type="RefSeq" id="WP_097157068.1">
    <property type="nucleotide sequence ID" value="NZ_JBEPMQ010000003.1"/>
</dbReference>
<proteinExistence type="predicted"/>
<keyword evidence="3" id="KW-1185">Reference proteome</keyword>
<dbReference type="OrthoDB" id="569879at2"/>
<sequence length="326" mass="38098">MVIKPRMPSLRVRKQKALLNRISPNHKMRSVIMADLPKWESGYRGEKDVDYYLDFIANEKFHILHDVRLLNNHAFQMDTLIICPNFILIMEVKNWSGTIYFDAQFDQVIRTDENGKVERFSNPLTQVHLQRVQLMKWLQNKNLSHIPIEIALIFSNPKAILKASDDMPLDSLKQIRHLDQIFQMTLELEEKYKKIRLNHVSLKKLSSLILQYDTPLFIDILKTFQINRSDIIKGVQCPGCLKFAMKRAHGKWICPHCSISSKTAHHQAIEDFFLLFNSQLNNKSCRDFLLLSSRGAATRILASMNLIPTGNFRGRKYRYSFIDRVP</sequence>
<reference evidence="2 3" key="1">
    <citation type="submission" date="2017-08" db="EMBL/GenBank/DDBJ databases">
        <authorList>
            <person name="de Groot N.N."/>
        </authorList>
    </citation>
    <scope>NUCLEOTIDE SEQUENCE [LARGE SCALE GENOMIC DNA]</scope>
    <source>
        <strain evidence="2 3">JC228</strain>
    </source>
</reference>
<feature type="domain" description="NERD" evidence="1">
    <location>
        <begin position="41"/>
        <end position="157"/>
    </location>
</feature>
<gene>
    <name evidence="2" type="ORF">SAMN05877753_101579</name>
</gene>
<dbReference type="EMBL" id="OAOP01000001">
    <property type="protein sequence ID" value="SNX67260.1"/>
    <property type="molecule type" value="Genomic_DNA"/>
</dbReference>
<accession>A0A285CIB6</accession>
<organism evidence="2 3">
    <name type="scientific">Bacillus oleivorans</name>
    <dbReference type="NCBI Taxonomy" id="1448271"/>
    <lineage>
        <taxon>Bacteria</taxon>
        <taxon>Bacillati</taxon>
        <taxon>Bacillota</taxon>
        <taxon>Bacilli</taxon>
        <taxon>Bacillales</taxon>
        <taxon>Bacillaceae</taxon>
        <taxon>Bacillus</taxon>
    </lineage>
</organism>
<protein>
    <submittedName>
        <fullName evidence="2">Nuclease-like protein</fullName>
    </submittedName>
</protein>
<evidence type="ECO:0000313" key="2">
    <source>
        <dbReference type="EMBL" id="SNX67260.1"/>
    </source>
</evidence>
<name>A0A285CIB6_9BACI</name>
<evidence type="ECO:0000259" key="1">
    <source>
        <dbReference type="PROSITE" id="PS50965"/>
    </source>
</evidence>
<dbReference type="PROSITE" id="PS50965">
    <property type="entry name" value="NERD"/>
    <property type="match status" value="1"/>
</dbReference>
<dbReference type="Proteomes" id="UP000219546">
    <property type="component" value="Unassembled WGS sequence"/>
</dbReference>